<evidence type="ECO:0000259" key="3">
    <source>
        <dbReference type="PROSITE" id="PS50892"/>
    </source>
</evidence>
<keyword evidence="2" id="KW-0472">Membrane</keyword>
<accession>A0ABR0BEY5</accession>
<keyword evidence="2" id="KW-0812">Transmembrane</keyword>
<protein>
    <recommendedName>
        <fullName evidence="3">V-SNARE coiled-coil homology domain-containing protein</fullName>
    </recommendedName>
</protein>
<dbReference type="InterPro" id="IPR042855">
    <property type="entry name" value="V_SNARE_CC"/>
</dbReference>
<dbReference type="PANTHER" id="PTHR45701">
    <property type="entry name" value="SYNAPTOBREVIN FAMILY MEMBER"/>
    <property type="match status" value="1"/>
</dbReference>
<keyword evidence="2" id="KW-1133">Transmembrane helix</keyword>
<dbReference type="PRINTS" id="PR00219">
    <property type="entry name" value="SYNAPTOBREVN"/>
</dbReference>
<evidence type="ECO:0000256" key="1">
    <source>
        <dbReference type="PROSITE-ProRule" id="PRU00290"/>
    </source>
</evidence>
<gene>
    <name evidence="4" type="ORF">Purlil1_13132</name>
</gene>
<feature type="domain" description="V-SNARE coiled-coil homology" evidence="3">
    <location>
        <begin position="6"/>
        <end position="66"/>
    </location>
</feature>
<evidence type="ECO:0000313" key="5">
    <source>
        <dbReference type="Proteomes" id="UP001287286"/>
    </source>
</evidence>
<proteinExistence type="predicted"/>
<keyword evidence="1" id="KW-0175">Coiled coil</keyword>
<sequence length="153" mass="16898">MLSTQYGINLTQGIHNAVGVMHENMEKVSERGQGLNALQDRAENLATSSQYFRRSANRVRKQMWWKEVKMRICLAVGIATLLCIIIIPSVPYLDGIFANNTKKGGERRKTHGLPTAMLVEISEVAQFDHDGFTYCGILSQAVPGDVDPALPAP</sequence>
<dbReference type="SUPFAM" id="SSF58038">
    <property type="entry name" value="SNARE fusion complex"/>
    <property type="match status" value="1"/>
</dbReference>
<keyword evidence="5" id="KW-1185">Reference proteome</keyword>
<dbReference type="InterPro" id="IPR001388">
    <property type="entry name" value="Synaptobrevin-like"/>
</dbReference>
<dbReference type="Pfam" id="PF00957">
    <property type="entry name" value="Synaptobrevin"/>
    <property type="match status" value="1"/>
</dbReference>
<dbReference type="Gene3D" id="1.20.5.110">
    <property type="match status" value="1"/>
</dbReference>
<dbReference type="EMBL" id="JAWRVI010000169">
    <property type="protein sequence ID" value="KAK4073098.1"/>
    <property type="molecule type" value="Genomic_DNA"/>
</dbReference>
<name>A0ABR0BEY5_PURLI</name>
<evidence type="ECO:0000256" key="2">
    <source>
        <dbReference type="SAM" id="Phobius"/>
    </source>
</evidence>
<dbReference type="InterPro" id="IPR016444">
    <property type="entry name" value="Synaptobrevin/VAMP"/>
</dbReference>
<feature type="transmembrane region" description="Helical" evidence="2">
    <location>
        <begin position="72"/>
        <end position="93"/>
    </location>
</feature>
<dbReference type="CDD" id="cd15874">
    <property type="entry name" value="R-SNARE_Snc1"/>
    <property type="match status" value="1"/>
</dbReference>
<organism evidence="4 5">
    <name type="scientific">Purpureocillium lilacinum</name>
    <name type="common">Paecilomyces lilacinus</name>
    <dbReference type="NCBI Taxonomy" id="33203"/>
    <lineage>
        <taxon>Eukaryota</taxon>
        <taxon>Fungi</taxon>
        <taxon>Dikarya</taxon>
        <taxon>Ascomycota</taxon>
        <taxon>Pezizomycotina</taxon>
        <taxon>Sordariomycetes</taxon>
        <taxon>Hypocreomycetidae</taxon>
        <taxon>Hypocreales</taxon>
        <taxon>Ophiocordycipitaceae</taxon>
        <taxon>Purpureocillium</taxon>
    </lineage>
</organism>
<comment type="caution">
    <text evidence="4">The sequence shown here is derived from an EMBL/GenBank/DDBJ whole genome shotgun (WGS) entry which is preliminary data.</text>
</comment>
<evidence type="ECO:0000313" key="4">
    <source>
        <dbReference type="EMBL" id="KAK4073098.1"/>
    </source>
</evidence>
<reference evidence="4 5" key="1">
    <citation type="journal article" date="2024" name="Microbiol. Resour. Announc.">
        <title>Genome annotations for the ascomycete fungi Trichoderma harzianum, Trichoderma aggressivum, and Purpureocillium lilacinum.</title>
        <authorList>
            <person name="Beijen E.P.W."/>
            <person name="Ohm R.A."/>
        </authorList>
    </citation>
    <scope>NUCLEOTIDE SEQUENCE [LARGE SCALE GENOMIC DNA]</scope>
    <source>
        <strain evidence="4 5">CBS 150709</strain>
    </source>
</reference>
<dbReference type="PROSITE" id="PS50892">
    <property type="entry name" value="V_SNARE"/>
    <property type="match status" value="1"/>
</dbReference>
<dbReference type="Proteomes" id="UP001287286">
    <property type="component" value="Unassembled WGS sequence"/>
</dbReference>